<evidence type="ECO:0000256" key="14">
    <source>
        <dbReference type="SAM" id="Coils"/>
    </source>
</evidence>
<keyword evidence="9 16" id="KW-0472">Membrane</keyword>
<comment type="subcellular location">
    <subcellularLocation>
        <location evidence="2">Endoplasmic reticulum membrane</location>
        <topology evidence="2">Single-pass membrane protein</topology>
    </subcellularLocation>
    <subcellularLocation>
        <location evidence="1">Nucleus</location>
    </subcellularLocation>
</comment>
<dbReference type="GO" id="GO:0005789">
    <property type="term" value="C:endoplasmic reticulum membrane"/>
    <property type="evidence" value="ECO:0007669"/>
    <property type="project" value="UniProtKB-SubCell"/>
</dbReference>
<evidence type="ECO:0000256" key="1">
    <source>
        <dbReference type="ARBA" id="ARBA00004123"/>
    </source>
</evidence>
<evidence type="ECO:0000313" key="18">
    <source>
        <dbReference type="EMBL" id="KAH6824903.1"/>
    </source>
</evidence>
<feature type="compositionally biased region" description="Polar residues" evidence="15">
    <location>
        <begin position="152"/>
        <end position="162"/>
    </location>
</feature>
<evidence type="ECO:0000256" key="15">
    <source>
        <dbReference type="SAM" id="MobiDB-lite"/>
    </source>
</evidence>
<comment type="caution">
    <text evidence="18">The sequence shown here is derived from an EMBL/GenBank/DDBJ whole genome shotgun (WGS) entry which is preliminary data.</text>
</comment>
<dbReference type="GO" id="GO:0006950">
    <property type="term" value="P:response to stress"/>
    <property type="evidence" value="ECO:0007669"/>
    <property type="project" value="UniProtKB-ARBA"/>
</dbReference>
<dbReference type="InterPro" id="IPR004827">
    <property type="entry name" value="bZIP"/>
</dbReference>
<evidence type="ECO:0000256" key="5">
    <source>
        <dbReference type="ARBA" id="ARBA00022824"/>
    </source>
</evidence>
<dbReference type="AlphaFoldDB" id="A0AAD4P2W4"/>
<dbReference type="Gene3D" id="1.20.5.170">
    <property type="match status" value="1"/>
</dbReference>
<evidence type="ECO:0000256" key="12">
    <source>
        <dbReference type="ARBA" id="ARBA00023242"/>
    </source>
</evidence>
<feature type="transmembrane region" description="Helical" evidence="16">
    <location>
        <begin position="420"/>
        <end position="442"/>
    </location>
</feature>
<dbReference type="FunFam" id="1.20.5.170:FF:000085">
    <property type="entry name" value="bZIP transcription factor 49"/>
    <property type="match status" value="1"/>
</dbReference>
<evidence type="ECO:0000256" key="10">
    <source>
        <dbReference type="ARBA" id="ARBA00023163"/>
    </source>
</evidence>
<dbReference type="SUPFAM" id="SSF57959">
    <property type="entry name" value="Leucine zipper domain"/>
    <property type="match status" value="1"/>
</dbReference>
<evidence type="ECO:0000256" key="3">
    <source>
        <dbReference type="ARBA" id="ARBA00007163"/>
    </source>
</evidence>
<dbReference type="SMART" id="SM00338">
    <property type="entry name" value="BRLZ"/>
    <property type="match status" value="1"/>
</dbReference>
<keyword evidence="12" id="KW-0539">Nucleus</keyword>
<evidence type="ECO:0000256" key="9">
    <source>
        <dbReference type="ARBA" id="ARBA00023136"/>
    </source>
</evidence>
<keyword evidence="6 16" id="KW-1133">Transmembrane helix</keyword>
<dbReference type="Proteomes" id="UP001190926">
    <property type="component" value="Unassembled WGS sequence"/>
</dbReference>
<dbReference type="Pfam" id="PF00170">
    <property type="entry name" value="bZIP_1"/>
    <property type="match status" value="1"/>
</dbReference>
<dbReference type="PANTHER" id="PTHR47416:SF3">
    <property type="entry name" value="BZIP TRANSCRIPTION FACTOR 17-RELATED"/>
    <property type="match status" value="1"/>
</dbReference>
<feature type="compositionally biased region" description="Polar residues" evidence="15">
    <location>
        <begin position="202"/>
        <end position="212"/>
    </location>
</feature>
<name>A0AAD4P2W4_PERFH</name>
<dbReference type="CDD" id="cd14704">
    <property type="entry name" value="bZIP_HY5-like"/>
    <property type="match status" value="1"/>
</dbReference>
<dbReference type="InterPro" id="IPR046347">
    <property type="entry name" value="bZIP_sf"/>
</dbReference>
<comment type="subunit">
    <text evidence="13">Interacts with BZIP28.</text>
</comment>
<feature type="region of interest" description="Disordered" evidence="15">
    <location>
        <begin position="642"/>
        <end position="662"/>
    </location>
</feature>
<keyword evidence="19" id="KW-1185">Reference proteome</keyword>
<dbReference type="GO" id="GO:0003677">
    <property type="term" value="F:DNA binding"/>
    <property type="evidence" value="ECO:0007669"/>
    <property type="project" value="UniProtKB-KW"/>
</dbReference>
<protein>
    <recommendedName>
        <fullName evidence="17">BZIP domain-containing protein</fullName>
    </recommendedName>
</protein>
<keyword evidence="7" id="KW-0805">Transcription regulation</keyword>
<evidence type="ECO:0000256" key="16">
    <source>
        <dbReference type="SAM" id="Phobius"/>
    </source>
</evidence>
<feature type="compositionally biased region" description="Basic and acidic residues" evidence="15">
    <location>
        <begin position="241"/>
        <end position="255"/>
    </location>
</feature>
<keyword evidence="14" id="KW-0175">Coiled coil</keyword>
<evidence type="ECO:0000256" key="7">
    <source>
        <dbReference type="ARBA" id="ARBA00023015"/>
    </source>
</evidence>
<keyword evidence="10" id="KW-0804">Transcription</keyword>
<feature type="region of interest" description="Disordered" evidence="15">
    <location>
        <begin position="144"/>
        <end position="295"/>
    </location>
</feature>
<gene>
    <name evidence="18" type="ORF">C2S53_002281</name>
</gene>
<feature type="compositionally biased region" description="Polar residues" evidence="15">
    <location>
        <begin position="180"/>
        <end position="192"/>
    </location>
</feature>
<comment type="similarity">
    <text evidence="3">Belongs to the bZIP family.</text>
</comment>
<accession>A0AAD4P2W4</accession>
<evidence type="ECO:0000256" key="4">
    <source>
        <dbReference type="ARBA" id="ARBA00022692"/>
    </source>
</evidence>
<feature type="domain" description="BZIP" evidence="17">
    <location>
        <begin position="280"/>
        <end position="340"/>
    </location>
</feature>
<feature type="region of interest" description="Disordered" evidence="15">
    <location>
        <begin position="394"/>
        <end position="415"/>
    </location>
</feature>
<dbReference type="PANTHER" id="PTHR47416">
    <property type="entry name" value="BASIC-LEUCINE ZIPPER TRANSCRIPTION FACTOR F-RELATED"/>
    <property type="match status" value="1"/>
</dbReference>
<evidence type="ECO:0000256" key="8">
    <source>
        <dbReference type="ARBA" id="ARBA00023125"/>
    </source>
</evidence>
<dbReference type="GO" id="GO:0003700">
    <property type="term" value="F:DNA-binding transcription factor activity"/>
    <property type="evidence" value="ECO:0007669"/>
    <property type="project" value="InterPro"/>
</dbReference>
<evidence type="ECO:0000256" key="6">
    <source>
        <dbReference type="ARBA" id="ARBA00022989"/>
    </source>
</evidence>
<keyword evidence="4 16" id="KW-0812">Transmembrane</keyword>
<dbReference type="PROSITE" id="PS50217">
    <property type="entry name" value="BZIP"/>
    <property type="match status" value="1"/>
</dbReference>
<proteinExistence type="inferred from homology"/>
<evidence type="ECO:0000256" key="11">
    <source>
        <dbReference type="ARBA" id="ARBA00023180"/>
    </source>
</evidence>
<keyword evidence="5" id="KW-0256">Endoplasmic reticulum</keyword>
<keyword evidence="11" id="KW-0325">Glycoprotein</keyword>
<dbReference type="EMBL" id="SDAM02000285">
    <property type="protein sequence ID" value="KAH6824903.1"/>
    <property type="molecule type" value="Genomic_DNA"/>
</dbReference>
<keyword evidence="8" id="KW-0238">DNA-binding</keyword>
<feature type="compositionally biased region" description="Polar residues" evidence="15">
    <location>
        <begin position="642"/>
        <end position="658"/>
    </location>
</feature>
<evidence type="ECO:0000256" key="2">
    <source>
        <dbReference type="ARBA" id="ARBA00004389"/>
    </source>
</evidence>
<evidence type="ECO:0000259" key="17">
    <source>
        <dbReference type="PROSITE" id="PS50217"/>
    </source>
</evidence>
<evidence type="ECO:0000256" key="13">
    <source>
        <dbReference type="ARBA" id="ARBA00065888"/>
    </source>
</evidence>
<reference evidence="18 19" key="1">
    <citation type="journal article" date="2021" name="Nat. Commun.">
        <title>Incipient diploidization of the medicinal plant Perilla within 10,000 years.</title>
        <authorList>
            <person name="Zhang Y."/>
            <person name="Shen Q."/>
            <person name="Leng L."/>
            <person name="Zhang D."/>
            <person name="Chen S."/>
            <person name="Shi Y."/>
            <person name="Ning Z."/>
            <person name="Chen S."/>
        </authorList>
    </citation>
    <scope>NUCLEOTIDE SEQUENCE [LARGE SCALE GENOMIC DNA]</scope>
    <source>
        <strain evidence="19">cv. PC099</strain>
    </source>
</reference>
<organism evidence="18 19">
    <name type="scientific">Perilla frutescens var. hirtella</name>
    <name type="common">Perilla citriodora</name>
    <name type="synonym">Perilla setoyensis</name>
    <dbReference type="NCBI Taxonomy" id="608512"/>
    <lineage>
        <taxon>Eukaryota</taxon>
        <taxon>Viridiplantae</taxon>
        <taxon>Streptophyta</taxon>
        <taxon>Embryophyta</taxon>
        <taxon>Tracheophyta</taxon>
        <taxon>Spermatophyta</taxon>
        <taxon>Magnoliopsida</taxon>
        <taxon>eudicotyledons</taxon>
        <taxon>Gunneridae</taxon>
        <taxon>Pentapetalae</taxon>
        <taxon>asterids</taxon>
        <taxon>lamiids</taxon>
        <taxon>Lamiales</taxon>
        <taxon>Lamiaceae</taxon>
        <taxon>Nepetoideae</taxon>
        <taxon>Elsholtzieae</taxon>
        <taxon>Perilla</taxon>
    </lineage>
</organism>
<feature type="compositionally biased region" description="Basic and acidic residues" evidence="15">
    <location>
        <begin position="277"/>
        <end position="292"/>
    </location>
</feature>
<dbReference type="GO" id="GO:0005634">
    <property type="term" value="C:nucleus"/>
    <property type="evidence" value="ECO:0007669"/>
    <property type="project" value="UniProtKB-SubCell"/>
</dbReference>
<sequence>MADATVVTDDFDSGLSVPPFDYAFFSQQFVDDDGAIVDHHNDVVVDDFDFDFDYSFDDLYIPSADELDDLLNPNPNPSLVSGFGSQPGCDANFPQFAPNVDQFGAVFKSSCSELRHDAGDGELSGDQSSGVLNSVSSGLVPHQVSGYLNIPSPESNGSNRGASENCGGEVNVSDCPSPESRGSGNCGSNASEESNDRVARSVSYSPYSNNRSTRVDVANQKIKVEEPPKNNVSSSLLKRKQGCEDLPNKTVESRINKHRKSNGDSENNNNNASRVVSEGEEKRNARLIRNRESAQLSRQRKKHYVDELEEKVKMMHATIQELNAKVSCFMAENATLRQQMGGGGAVPPPPMVAPPPGMYPHPAMMYPWMPYAPPYMVKPQGSQVPLVPIPRLKRQQTSQAPKVSKNPEGKKNVGPKTKKVAGISFLGLLFFVMLFGGLAPMVNMRYGGVRETLTGGESYVGGGLYEKHHGKVLIVNGSEADGKFGNSSLHCGHDSGGKPNVDGVVRLCNGSEPLVASLYVPRNDKLVKIDGNLIIHSVLASEKAMSSFKNGGGETGLVVPVGLVPSSPVPGVRSNGVRLPQLPALGSSSVNKDRRQASDGTIQQWFREGLSGPMLSSGMCTEVFQFDVSPAKGAIIPATTTASSRNISEEQNQNSTHLSRGRNRRILHDLPIPLPESSHNIYRQHKGRNSQKENLKGNDSVSPMVVSVLVDPREAGDADVDGVMGKHSVSKIFVVVLIDSVKYVTYSCMLPFKGSALHLVAT</sequence>
<evidence type="ECO:0000313" key="19">
    <source>
        <dbReference type="Proteomes" id="UP001190926"/>
    </source>
</evidence>
<feature type="coiled-coil region" evidence="14">
    <location>
        <begin position="305"/>
        <end position="339"/>
    </location>
</feature>